<evidence type="ECO:0000313" key="1">
    <source>
        <dbReference type="Proteomes" id="UP000095287"/>
    </source>
</evidence>
<dbReference type="Proteomes" id="UP000095287">
    <property type="component" value="Unplaced"/>
</dbReference>
<sequence length="99" mass="11715">MTLITRDIVFVEKLFLDEKRNRFNRLFLKFYGICQATDTGRTIGLRGYGPCVDRLRGLKPGDHIRLVNVRLREANVHFNQAEEDEELVFFWNSRVELIN</sequence>
<dbReference type="AlphaFoldDB" id="A0A1I8APA2"/>
<proteinExistence type="predicted"/>
<accession>A0A1I8APA2</accession>
<reference evidence="2" key="1">
    <citation type="submission" date="2016-11" db="UniProtKB">
        <authorList>
            <consortium name="WormBaseParasite"/>
        </authorList>
    </citation>
    <scope>IDENTIFICATION</scope>
</reference>
<dbReference type="WBParaSite" id="L893_g7827.t1">
    <property type="protein sequence ID" value="L893_g7827.t1"/>
    <property type="gene ID" value="L893_g7827"/>
</dbReference>
<name>A0A1I8APA2_9BILA</name>
<keyword evidence="1" id="KW-1185">Reference proteome</keyword>
<protein>
    <submittedName>
        <fullName evidence="2">PDZ domain-containing protein</fullName>
    </submittedName>
</protein>
<organism evidence="1 2">
    <name type="scientific">Steinernema glaseri</name>
    <dbReference type="NCBI Taxonomy" id="37863"/>
    <lineage>
        <taxon>Eukaryota</taxon>
        <taxon>Metazoa</taxon>
        <taxon>Ecdysozoa</taxon>
        <taxon>Nematoda</taxon>
        <taxon>Chromadorea</taxon>
        <taxon>Rhabditida</taxon>
        <taxon>Tylenchina</taxon>
        <taxon>Panagrolaimomorpha</taxon>
        <taxon>Strongyloidoidea</taxon>
        <taxon>Steinernematidae</taxon>
        <taxon>Steinernema</taxon>
    </lineage>
</organism>
<evidence type="ECO:0000313" key="2">
    <source>
        <dbReference type="WBParaSite" id="L893_g7827.t1"/>
    </source>
</evidence>